<dbReference type="Proteomes" id="UP001596001">
    <property type="component" value="Unassembled WGS sequence"/>
</dbReference>
<dbReference type="InterPro" id="IPR042100">
    <property type="entry name" value="Bug_dom1"/>
</dbReference>
<dbReference type="InterPro" id="IPR005064">
    <property type="entry name" value="BUG"/>
</dbReference>
<comment type="caution">
    <text evidence="2">The sequence shown here is derived from an EMBL/GenBank/DDBJ whole genome shotgun (WGS) entry which is preliminary data.</text>
</comment>
<name>A0ABV9QF19_9BURK</name>
<dbReference type="EMBL" id="JBHSHJ010000011">
    <property type="protein sequence ID" value="MFC4789813.1"/>
    <property type="molecule type" value="Genomic_DNA"/>
</dbReference>
<dbReference type="SUPFAM" id="SSF53850">
    <property type="entry name" value="Periplasmic binding protein-like II"/>
    <property type="match status" value="1"/>
</dbReference>
<organism evidence="2 3">
    <name type="scientific">Giesbergeria sinuosa</name>
    <dbReference type="NCBI Taxonomy" id="80883"/>
    <lineage>
        <taxon>Bacteria</taxon>
        <taxon>Pseudomonadati</taxon>
        <taxon>Pseudomonadota</taxon>
        <taxon>Betaproteobacteria</taxon>
        <taxon>Burkholderiales</taxon>
        <taxon>Comamonadaceae</taxon>
        <taxon>Giesbergeria</taxon>
    </lineage>
</organism>
<dbReference type="PANTHER" id="PTHR42928:SF5">
    <property type="entry name" value="BLR1237 PROTEIN"/>
    <property type="match status" value="1"/>
</dbReference>
<dbReference type="RefSeq" id="WP_382433553.1">
    <property type="nucleotide sequence ID" value="NZ_JBHSHJ010000011.1"/>
</dbReference>
<gene>
    <name evidence="2" type="ORF">ACFO6X_12560</name>
</gene>
<dbReference type="PIRSF" id="PIRSF017082">
    <property type="entry name" value="YflP"/>
    <property type="match status" value="1"/>
</dbReference>
<protein>
    <submittedName>
        <fullName evidence="2">Bug family tripartite tricarboxylate transporter substrate binding protein</fullName>
    </submittedName>
</protein>
<evidence type="ECO:0000313" key="2">
    <source>
        <dbReference type="EMBL" id="MFC4789813.1"/>
    </source>
</evidence>
<evidence type="ECO:0000313" key="3">
    <source>
        <dbReference type="Proteomes" id="UP001596001"/>
    </source>
</evidence>
<dbReference type="Pfam" id="PF03401">
    <property type="entry name" value="TctC"/>
    <property type="match status" value="1"/>
</dbReference>
<dbReference type="Gene3D" id="3.40.190.10">
    <property type="entry name" value="Periplasmic binding protein-like II"/>
    <property type="match status" value="1"/>
</dbReference>
<sequence>MLTIPRRKILKQLLAGWGGWELCVAHAEDWPTKPVKIVVPFPPGGYADVYARLLAEHMEVAWGQPVTVHNRPGNGGVVGAGAVAQAVGDHQTLLMGTVGTHAINASLFARLPYHPVTDFSAISLVVQAEGVLVVPAASPARTVQELIGLARTHNNFSFASAGPGTTSHLAGELFRHKNRLNLIHVPYKGNSPALIDLIGGQTSMMFATLQTVMPHLQSGRLRALAVLGALSTTPPPLVRGLPSLAKSPWMGKALENWAGLFGPAGMSAAVVQKIHAQVQRILQLPVVQARMHAEGMHFVPMSSHEFSQFVLQEILAWRETVQASGAVIEG</sequence>
<evidence type="ECO:0000256" key="1">
    <source>
        <dbReference type="ARBA" id="ARBA00006987"/>
    </source>
</evidence>
<keyword evidence="3" id="KW-1185">Reference proteome</keyword>
<dbReference type="PANTHER" id="PTHR42928">
    <property type="entry name" value="TRICARBOXYLATE-BINDING PROTEIN"/>
    <property type="match status" value="1"/>
</dbReference>
<proteinExistence type="inferred from homology"/>
<accession>A0ABV9QF19</accession>
<comment type="similarity">
    <text evidence="1">Belongs to the UPF0065 (bug) family.</text>
</comment>
<dbReference type="Gene3D" id="3.40.190.150">
    <property type="entry name" value="Bordetella uptake gene, domain 1"/>
    <property type="match status" value="1"/>
</dbReference>
<reference evidence="3" key="1">
    <citation type="journal article" date="2019" name="Int. J. Syst. Evol. Microbiol.">
        <title>The Global Catalogue of Microorganisms (GCM) 10K type strain sequencing project: providing services to taxonomists for standard genome sequencing and annotation.</title>
        <authorList>
            <consortium name="The Broad Institute Genomics Platform"/>
            <consortium name="The Broad Institute Genome Sequencing Center for Infectious Disease"/>
            <person name="Wu L."/>
            <person name="Ma J."/>
        </authorList>
    </citation>
    <scope>NUCLEOTIDE SEQUENCE [LARGE SCALE GENOMIC DNA]</scope>
    <source>
        <strain evidence="3">CCUG 49452</strain>
    </source>
</reference>